<dbReference type="EMBL" id="BDMD01000056">
    <property type="protein sequence ID" value="GBF09372.1"/>
    <property type="molecule type" value="Genomic_DNA"/>
</dbReference>
<dbReference type="Pfam" id="PF09512">
    <property type="entry name" value="ThiW"/>
    <property type="match status" value="1"/>
</dbReference>
<dbReference type="Gene3D" id="1.10.1760.20">
    <property type="match status" value="1"/>
</dbReference>
<keyword evidence="1" id="KW-1133">Transmembrane helix</keyword>
<feature type="transmembrane region" description="Helical" evidence="1">
    <location>
        <begin position="77"/>
        <end position="97"/>
    </location>
</feature>
<dbReference type="PIRSF" id="PIRSF024534">
    <property type="entry name" value="ThiW"/>
    <property type="match status" value="1"/>
</dbReference>
<keyword evidence="1" id="KW-0812">Transmembrane</keyword>
<reference evidence="2 3" key="1">
    <citation type="submission" date="2017-02" db="EMBL/GenBank/DDBJ databases">
        <title>isolation and characterization of a novel temperate virus Aeropyrum globular virus 1 infecting hyperthermophilic archaeon Aeropyrum.</title>
        <authorList>
            <person name="Yumiya M."/>
            <person name="Yoshida T."/>
            <person name="Sako Y."/>
        </authorList>
    </citation>
    <scope>NUCLEOTIDE SEQUENCE [LARGE SCALE GENOMIC DNA]</scope>
    <source>
        <strain evidence="2 3">YK1-12-2013</strain>
    </source>
</reference>
<feature type="transmembrane region" description="Helical" evidence="1">
    <location>
        <begin position="142"/>
        <end position="165"/>
    </location>
</feature>
<comment type="caution">
    <text evidence="2">The sequence shown here is derived from an EMBL/GenBank/DDBJ whole genome shotgun (WGS) entry which is preliminary data.</text>
</comment>
<name>A0A401HAI9_AERPX</name>
<organism evidence="2 3">
    <name type="scientific">Aeropyrum pernix</name>
    <dbReference type="NCBI Taxonomy" id="56636"/>
    <lineage>
        <taxon>Archaea</taxon>
        <taxon>Thermoproteota</taxon>
        <taxon>Thermoprotei</taxon>
        <taxon>Desulfurococcales</taxon>
        <taxon>Desulfurococcaceae</taxon>
        <taxon>Aeropyrum</taxon>
    </lineage>
</organism>
<evidence type="ECO:0000313" key="3">
    <source>
        <dbReference type="Proteomes" id="UP000291213"/>
    </source>
</evidence>
<sequence>MSLSHLGPERKLALAAILGGLAVALSVLRIDVGPTKALPWQHMVNVVAGVTLGPWWASGLALAVGLVRMALGIGTVYSIPGGIPGALLVGLGAVALLRLGRSPLPAGLLEPLGTAAIGFLLALYVFAPLMGDVEAWRSALTVIWLGWLSSTLIGTTLGLAALVALERSGVVRLRPPDSGGAGEG</sequence>
<feature type="transmembrane region" description="Helical" evidence="1">
    <location>
        <begin position="109"/>
        <end position="130"/>
    </location>
</feature>
<feature type="transmembrane region" description="Helical" evidence="1">
    <location>
        <begin position="12"/>
        <end position="32"/>
    </location>
</feature>
<evidence type="ECO:0008006" key="4">
    <source>
        <dbReference type="Google" id="ProtNLM"/>
    </source>
</evidence>
<dbReference type="AlphaFoldDB" id="A0A401HAI9"/>
<dbReference type="InterPro" id="IPR012652">
    <property type="entry name" value="ThiW"/>
</dbReference>
<dbReference type="Proteomes" id="UP000291213">
    <property type="component" value="Unassembled WGS sequence"/>
</dbReference>
<accession>A0A401HAI9</accession>
<dbReference type="NCBIfam" id="TIGR02359">
    <property type="entry name" value="thiW"/>
    <property type="match status" value="1"/>
</dbReference>
<feature type="transmembrane region" description="Helical" evidence="1">
    <location>
        <begin position="44"/>
        <end position="71"/>
    </location>
</feature>
<evidence type="ECO:0000313" key="2">
    <source>
        <dbReference type="EMBL" id="GBF09372.1"/>
    </source>
</evidence>
<keyword evidence="1" id="KW-0472">Membrane</keyword>
<proteinExistence type="predicted"/>
<gene>
    <name evidence="2" type="ORF">apy_10970</name>
</gene>
<evidence type="ECO:0000256" key="1">
    <source>
        <dbReference type="SAM" id="Phobius"/>
    </source>
</evidence>
<dbReference type="RefSeq" id="WP_131160357.1">
    <property type="nucleotide sequence ID" value="NZ_BDMD01000056.1"/>
</dbReference>
<protein>
    <recommendedName>
        <fullName evidence="4">ThiW protein</fullName>
    </recommendedName>
</protein>